<dbReference type="Pfam" id="PF02687">
    <property type="entry name" value="FtsX"/>
    <property type="match status" value="1"/>
</dbReference>
<feature type="transmembrane region" description="Helical" evidence="7">
    <location>
        <begin position="359"/>
        <end position="381"/>
    </location>
</feature>
<dbReference type="GO" id="GO:0022857">
    <property type="term" value="F:transmembrane transporter activity"/>
    <property type="evidence" value="ECO:0007669"/>
    <property type="project" value="TreeGrafter"/>
</dbReference>
<comment type="subcellular location">
    <subcellularLocation>
        <location evidence="1">Cell membrane</location>
        <topology evidence="1">Multi-pass membrane protein</topology>
    </subcellularLocation>
</comment>
<dbReference type="EMBL" id="PCSD01000025">
    <property type="protein sequence ID" value="PIP34019.1"/>
    <property type="molecule type" value="Genomic_DNA"/>
</dbReference>
<feature type="domain" description="MacB-like periplasmic core" evidence="9">
    <location>
        <begin position="22"/>
        <end position="228"/>
    </location>
</feature>
<evidence type="ECO:0000313" key="10">
    <source>
        <dbReference type="EMBL" id="PIP34019.1"/>
    </source>
</evidence>
<evidence type="ECO:0008006" key="12">
    <source>
        <dbReference type="Google" id="ProtNLM"/>
    </source>
</evidence>
<evidence type="ECO:0000313" key="11">
    <source>
        <dbReference type="Proteomes" id="UP000230729"/>
    </source>
</evidence>
<feature type="transmembrane region" description="Helical" evidence="7">
    <location>
        <begin position="263"/>
        <end position="289"/>
    </location>
</feature>
<keyword evidence="4 7" id="KW-1133">Transmembrane helix</keyword>
<feature type="transmembrane region" description="Helical" evidence="7">
    <location>
        <begin position="310"/>
        <end position="339"/>
    </location>
</feature>
<dbReference type="InterPro" id="IPR003838">
    <property type="entry name" value="ABC3_permease_C"/>
</dbReference>
<dbReference type="PANTHER" id="PTHR30572">
    <property type="entry name" value="MEMBRANE COMPONENT OF TRANSPORTER-RELATED"/>
    <property type="match status" value="1"/>
</dbReference>
<evidence type="ECO:0000256" key="6">
    <source>
        <dbReference type="ARBA" id="ARBA00038076"/>
    </source>
</evidence>
<name>A0A2G9ZLH0_9BACT</name>
<dbReference type="GO" id="GO:0005886">
    <property type="term" value="C:plasma membrane"/>
    <property type="evidence" value="ECO:0007669"/>
    <property type="project" value="UniProtKB-SubCell"/>
</dbReference>
<accession>A0A2G9ZLH0</accession>
<protein>
    <recommendedName>
        <fullName evidence="12">ABC transporter permease</fullName>
    </recommendedName>
</protein>
<dbReference type="InterPro" id="IPR050250">
    <property type="entry name" value="Macrolide_Exporter_MacB"/>
</dbReference>
<comment type="caution">
    <text evidence="10">The sequence shown here is derived from an EMBL/GenBank/DDBJ whole genome shotgun (WGS) entry which is preliminary data.</text>
</comment>
<gene>
    <name evidence="10" type="ORF">COX22_01170</name>
</gene>
<dbReference type="AlphaFoldDB" id="A0A2G9ZLH0"/>
<reference evidence="10 11" key="1">
    <citation type="submission" date="2017-09" db="EMBL/GenBank/DDBJ databases">
        <title>Depth-based differentiation of microbial function through sediment-hosted aquifers and enrichment of novel symbionts in the deep terrestrial subsurface.</title>
        <authorList>
            <person name="Probst A.J."/>
            <person name="Ladd B."/>
            <person name="Jarett J.K."/>
            <person name="Geller-Mcgrath D.E."/>
            <person name="Sieber C.M."/>
            <person name="Emerson J.B."/>
            <person name="Anantharaman K."/>
            <person name="Thomas B.C."/>
            <person name="Malmstrom R."/>
            <person name="Stieglmeier M."/>
            <person name="Klingl A."/>
            <person name="Woyke T."/>
            <person name="Ryan C.M."/>
            <person name="Banfield J.F."/>
        </authorList>
    </citation>
    <scope>NUCLEOTIDE SEQUENCE [LARGE SCALE GENOMIC DNA]</scope>
    <source>
        <strain evidence="10">CG23_combo_of_CG06-09_8_20_14_all_49_15</strain>
    </source>
</reference>
<evidence type="ECO:0000256" key="4">
    <source>
        <dbReference type="ARBA" id="ARBA00022989"/>
    </source>
</evidence>
<keyword evidence="5 7" id="KW-0472">Membrane</keyword>
<sequence length="398" mass="43227">MMRIQDTLKLATRMFRTRPMRTWLTILGIGVGIAAVVILVGLGYGLQNILLEKIVFGEAMLSLNVMTPPSRVVVINDAELENFRKIENVVDVAPMVGFTAQVTFDNLNASLMLQGASPKYFRYAGVVPLAGELFTDEENDSVVVSSAVLKLFSLEAEQILGQTVKFTAFIPMSGSEDIQELPLPKTYRIKGVIEDDASIFAYIPLSEFTANFAIPYYDKVRVKVASREFLDIVEEIILGKGFVVTALSKTVDQANKIFRGVQVVLALFGGIALIVSAIGMFNTMTVTLLERTKEIGIMRTIGGSPFDIKVMFLTESVLMGFLGGLSGIAIGVGSGLLINFSLNMVALRMGGTAIALFKFPLFFLIFIAVFSGILGGLTGLFPSKRAASLNPLDAIRYS</sequence>
<evidence type="ECO:0000256" key="1">
    <source>
        <dbReference type="ARBA" id="ARBA00004651"/>
    </source>
</evidence>
<dbReference type="PANTHER" id="PTHR30572:SF4">
    <property type="entry name" value="ABC TRANSPORTER PERMEASE YTRF"/>
    <property type="match status" value="1"/>
</dbReference>
<feature type="transmembrane region" description="Helical" evidence="7">
    <location>
        <begin position="21"/>
        <end position="46"/>
    </location>
</feature>
<evidence type="ECO:0000256" key="2">
    <source>
        <dbReference type="ARBA" id="ARBA00022475"/>
    </source>
</evidence>
<dbReference type="Proteomes" id="UP000230729">
    <property type="component" value="Unassembled WGS sequence"/>
</dbReference>
<evidence type="ECO:0000259" key="8">
    <source>
        <dbReference type="Pfam" id="PF02687"/>
    </source>
</evidence>
<feature type="domain" description="ABC3 transporter permease C-terminal" evidence="8">
    <location>
        <begin position="267"/>
        <end position="391"/>
    </location>
</feature>
<dbReference type="InterPro" id="IPR025857">
    <property type="entry name" value="MacB_PCD"/>
</dbReference>
<evidence type="ECO:0000256" key="3">
    <source>
        <dbReference type="ARBA" id="ARBA00022692"/>
    </source>
</evidence>
<comment type="similarity">
    <text evidence="6">Belongs to the ABC-4 integral membrane protein family.</text>
</comment>
<keyword evidence="3 7" id="KW-0812">Transmembrane</keyword>
<keyword evidence="2" id="KW-1003">Cell membrane</keyword>
<evidence type="ECO:0000259" key="9">
    <source>
        <dbReference type="Pfam" id="PF12704"/>
    </source>
</evidence>
<dbReference type="Pfam" id="PF12704">
    <property type="entry name" value="MacB_PCD"/>
    <property type="match status" value="1"/>
</dbReference>
<evidence type="ECO:0000256" key="5">
    <source>
        <dbReference type="ARBA" id="ARBA00023136"/>
    </source>
</evidence>
<proteinExistence type="inferred from homology"/>
<organism evidence="10 11">
    <name type="scientific">Candidatus Falkowbacteria bacterium CG23_combo_of_CG06-09_8_20_14_all_49_15</name>
    <dbReference type="NCBI Taxonomy" id="1974572"/>
    <lineage>
        <taxon>Bacteria</taxon>
        <taxon>Candidatus Falkowiibacteriota</taxon>
    </lineage>
</organism>
<evidence type="ECO:0000256" key="7">
    <source>
        <dbReference type="SAM" id="Phobius"/>
    </source>
</evidence>